<comment type="caution">
    <text evidence="2">The sequence shown here is derived from an EMBL/GenBank/DDBJ whole genome shotgun (WGS) entry which is preliminary data.</text>
</comment>
<dbReference type="RefSeq" id="WP_307428318.1">
    <property type="nucleotide sequence ID" value="NZ_JAUSVK010000001.1"/>
</dbReference>
<feature type="region of interest" description="Disordered" evidence="1">
    <location>
        <begin position="1"/>
        <end position="21"/>
    </location>
</feature>
<feature type="region of interest" description="Disordered" evidence="1">
    <location>
        <begin position="52"/>
        <end position="119"/>
    </location>
</feature>
<keyword evidence="3" id="KW-1185">Reference proteome</keyword>
<reference evidence="2 3" key="1">
    <citation type="submission" date="2023-07" db="EMBL/GenBank/DDBJ databases">
        <title>Genomic Encyclopedia of Type Strains, Phase IV (KMG-IV): sequencing the most valuable type-strain genomes for metagenomic binning, comparative biology and taxonomic classification.</title>
        <authorList>
            <person name="Goeker M."/>
        </authorList>
    </citation>
    <scope>NUCLEOTIDE SEQUENCE [LARGE SCALE GENOMIC DNA]</scope>
    <source>
        <strain evidence="2 3">DSM 5896</strain>
    </source>
</reference>
<gene>
    <name evidence="2" type="ORF">J3R73_003049</name>
</gene>
<dbReference type="Proteomes" id="UP001237448">
    <property type="component" value="Unassembled WGS sequence"/>
</dbReference>
<dbReference type="EMBL" id="JAUSVK010000001">
    <property type="protein sequence ID" value="MDQ0393257.1"/>
    <property type="molecule type" value="Genomic_DNA"/>
</dbReference>
<evidence type="ECO:0000256" key="1">
    <source>
        <dbReference type="SAM" id="MobiDB-lite"/>
    </source>
</evidence>
<feature type="compositionally biased region" description="Basic residues" evidence="1">
    <location>
        <begin position="184"/>
        <end position="194"/>
    </location>
</feature>
<feature type="compositionally biased region" description="Basic and acidic residues" evidence="1">
    <location>
        <begin position="91"/>
        <end position="105"/>
    </location>
</feature>
<feature type="compositionally biased region" description="Low complexity" evidence="1">
    <location>
        <begin position="106"/>
        <end position="119"/>
    </location>
</feature>
<proteinExistence type="predicted"/>
<evidence type="ECO:0000313" key="3">
    <source>
        <dbReference type="Proteomes" id="UP001237448"/>
    </source>
</evidence>
<accession>A0ABU0FFZ2</accession>
<protein>
    <submittedName>
        <fullName evidence="2">Uncharacterized protein</fullName>
    </submittedName>
</protein>
<name>A0ABU0FFZ2_9HYPH</name>
<sequence length="194" mass="21367">MKRQPKPFVVEIKRSSKKASGVATPPIWDVAALLSSAEADAHSKPSQIAASALFRTNSSDGTPAAPQPERRILPVVATEAEPFGGETLEMEPPRIERPRPRREVRAPAVEDPMPGFAEPAAGFAEPEIEFLAFDTSEPADADEDRAFAVAEAENVFSFSAEPASDPAKPRSRPLRERDLPRGERWKRRLPKFMR</sequence>
<feature type="compositionally biased region" description="Basic and acidic residues" evidence="1">
    <location>
        <begin position="173"/>
        <end position="183"/>
    </location>
</feature>
<feature type="compositionally biased region" description="Polar residues" evidence="1">
    <location>
        <begin position="52"/>
        <end position="61"/>
    </location>
</feature>
<feature type="region of interest" description="Disordered" evidence="1">
    <location>
        <begin position="157"/>
        <end position="194"/>
    </location>
</feature>
<evidence type="ECO:0000313" key="2">
    <source>
        <dbReference type="EMBL" id="MDQ0393257.1"/>
    </source>
</evidence>
<organism evidence="2 3">
    <name type="scientific">Labrys monachus</name>
    <dbReference type="NCBI Taxonomy" id="217067"/>
    <lineage>
        <taxon>Bacteria</taxon>
        <taxon>Pseudomonadati</taxon>
        <taxon>Pseudomonadota</taxon>
        <taxon>Alphaproteobacteria</taxon>
        <taxon>Hyphomicrobiales</taxon>
        <taxon>Xanthobacteraceae</taxon>
        <taxon>Labrys</taxon>
    </lineage>
</organism>